<dbReference type="Pfam" id="PF13478">
    <property type="entry name" value="XdhC_C"/>
    <property type="match status" value="1"/>
</dbReference>
<evidence type="ECO:0000259" key="2">
    <source>
        <dbReference type="Pfam" id="PF13478"/>
    </source>
</evidence>
<dbReference type="RefSeq" id="WP_170197517.1">
    <property type="nucleotide sequence ID" value="NZ_JABBNB010000047.1"/>
</dbReference>
<evidence type="ECO:0000313" key="4">
    <source>
        <dbReference type="Proteomes" id="UP000550729"/>
    </source>
</evidence>
<name>A0A848L7Q1_9ACTN</name>
<dbReference type="Pfam" id="PF02625">
    <property type="entry name" value="XdhC_CoxI"/>
    <property type="match status" value="1"/>
</dbReference>
<comment type="caution">
    <text evidence="3">The sequence shown here is derived from an EMBL/GenBank/DDBJ whole genome shotgun (WGS) entry which is preliminary data.</text>
</comment>
<sequence length="330" mass="34597">MRTVLGQLIAAASLERVALARVITARGPGPCPAGTAMVITASGEVIGCLSGGCIDADVVARAATVIADGVATSMWFGADQCDPLGLRPTLTCGGEIEVFVEPVDADAVALLRRLANALREGVEVDWVTELGERPRWFLGPRAAGMASAPAFHQYFPPAPRMILTGANGYVGALCAMAIQLDYRVTVVDARSAFTTADRFPGADVVVEWPQRYLGEEVAAGRIDPTTVICVLSHDERFDVPTLRIALDSAAGFVGALGSRRTHRTRLARLLEDGVAVQTLARLHSPLGLDLNAQTPAQTAVSILAQIVAETRGGTSVALGARSGPIHREVG</sequence>
<dbReference type="EMBL" id="JABBNB010000047">
    <property type="protein sequence ID" value="NMO05015.1"/>
    <property type="molecule type" value="Genomic_DNA"/>
</dbReference>
<evidence type="ECO:0000313" key="3">
    <source>
        <dbReference type="EMBL" id="NMO05015.1"/>
    </source>
</evidence>
<dbReference type="Proteomes" id="UP000550729">
    <property type="component" value="Unassembled WGS sequence"/>
</dbReference>
<organism evidence="3 4">
    <name type="scientific">Gordonia asplenii</name>
    <dbReference type="NCBI Taxonomy" id="2725283"/>
    <lineage>
        <taxon>Bacteria</taxon>
        <taxon>Bacillati</taxon>
        <taxon>Actinomycetota</taxon>
        <taxon>Actinomycetes</taxon>
        <taxon>Mycobacteriales</taxon>
        <taxon>Gordoniaceae</taxon>
        <taxon>Gordonia</taxon>
    </lineage>
</organism>
<proteinExistence type="predicted"/>
<accession>A0A848L7Q1</accession>
<reference evidence="3 4" key="1">
    <citation type="submission" date="2020-04" db="EMBL/GenBank/DDBJ databases">
        <title>Gordonia sp. nov. TBRC 11910.</title>
        <authorList>
            <person name="Suriyachadkun C."/>
        </authorList>
    </citation>
    <scope>NUCLEOTIDE SEQUENCE [LARGE SCALE GENOMIC DNA]</scope>
    <source>
        <strain evidence="3 4">TBRC 11910</strain>
    </source>
</reference>
<dbReference type="PANTHER" id="PTHR30388">
    <property type="entry name" value="ALDEHYDE OXIDOREDUCTASE MOLYBDENUM COFACTOR ASSEMBLY PROTEIN"/>
    <property type="match status" value="1"/>
</dbReference>
<dbReference type="InterPro" id="IPR052698">
    <property type="entry name" value="MoCofactor_Util/Proc"/>
</dbReference>
<feature type="domain" description="XdhC Rossmann" evidence="2">
    <location>
        <begin position="161"/>
        <end position="306"/>
    </location>
</feature>
<dbReference type="AlphaFoldDB" id="A0A848L7Q1"/>
<protein>
    <submittedName>
        <fullName evidence="3">XdhC family protein</fullName>
    </submittedName>
</protein>
<dbReference type="Gene3D" id="3.40.50.720">
    <property type="entry name" value="NAD(P)-binding Rossmann-like Domain"/>
    <property type="match status" value="1"/>
</dbReference>
<dbReference type="PANTHER" id="PTHR30388:SF4">
    <property type="entry name" value="MOLYBDENUM COFACTOR INSERTION CHAPERONE PAOD"/>
    <property type="match status" value="1"/>
</dbReference>
<feature type="domain" description="XdhC- CoxI" evidence="1">
    <location>
        <begin position="12"/>
        <end position="70"/>
    </location>
</feature>
<keyword evidence="4" id="KW-1185">Reference proteome</keyword>
<evidence type="ECO:0000259" key="1">
    <source>
        <dbReference type="Pfam" id="PF02625"/>
    </source>
</evidence>
<dbReference type="InterPro" id="IPR003777">
    <property type="entry name" value="XdhC_CoxI"/>
</dbReference>
<gene>
    <name evidence="3" type="ORF">HH308_27720</name>
</gene>
<dbReference type="InterPro" id="IPR027051">
    <property type="entry name" value="XdhC_Rossmann_dom"/>
</dbReference>